<dbReference type="RefSeq" id="WP_039188783.1">
    <property type="nucleotide sequence ID" value="NZ_JRFJ01000001.1"/>
</dbReference>
<name>A0A0B1Q9X7_9HYPH</name>
<reference evidence="1 2" key="1">
    <citation type="submission" date="2014-09" db="EMBL/GenBank/DDBJ databases">
        <title>Isolation and characterization of Aurantimonas altamirensis ON-56566 from clinical sample following a dog bite.</title>
        <authorList>
            <person name="Eshaghi A."/>
            <person name="Li A."/>
            <person name="Shahinas D."/>
            <person name="Bahn P."/>
            <person name="Kus J.V."/>
            <person name="Patel S.N."/>
        </authorList>
    </citation>
    <scope>NUCLEOTIDE SEQUENCE [LARGE SCALE GENOMIC DNA]</scope>
    <source>
        <strain evidence="1 2">ON-56566</strain>
    </source>
</reference>
<accession>A0A0B1Q9X7</accession>
<dbReference type="AlphaFoldDB" id="A0A0B1Q9X7"/>
<dbReference type="OrthoDB" id="7907412at2"/>
<evidence type="ECO:0000313" key="1">
    <source>
        <dbReference type="EMBL" id="KHJ55742.1"/>
    </source>
</evidence>
<dbReference type="EMBL" id="JRFJ01000001">
    <property type="protein sequence ID" value="KHJ55742.1"/>
    <property type="molecule type" value="Genomic_DNA"/>
</dbReference>
<dbReference type="Proteomes" id="UP000030826">
    <property type="component" value="Unassembled WGS sequence"/>
</dbReference>
<comment type="caution">
    <text evidence="1">The sequence shown here is derived from an EMBL/GenBank/DDBJ whole genome shotgun (WGS) entry which is preliminary data.</text>
</comment>
<evidence type="ECO:0000313" key="2">
    <source>
        <dbReference type="Proteomes" id="UP000030826"/>
    </source>
</evidence>
<gene>
    <name evidence="1" type="ORF">LA66_03630</name>
</gene>
<protein>
    <submittedName>
        <fullName evidence="1">Uncharacterized protein</fullName>
    </submittedName>
</protein>
<organism evidence="1 2">
    <name type="scientific">Aureimonas altamirensis</name>
    <dbReference type="NCBI Taxonomy" id="370622"/>
    <lineage>
        <taxon>Bacteria</taxon>
        <taxon>Pseudomonadati</taxon>
        <taxon>Pseudomonadota</taxon>
        <taxon>Alphaproteobacteria</taxon>
        <taxon>Hyphomicrobiales</taxon>
        <taxon>Aurantimonadaceae</taxon>
        <taxon>Aureimonas</taxon>
    </lineage>
</organism>
<proteinExistence type="predicted"/>
<sequence length="78" mass="8971">MSEAREPSEIDYRVGSHFSDPAEVVDDRNLSHGEKQALLEDWRFRLDARIARAGTSDVVRRRHASLDKALDRLDATRH</sequence>